<proteinExistence type="predicted"/>
<name>A0AAC9QUP1_EUBLI</name>
<dbReference type="InterPro" id="IPR032834">
    <property type="entry name" value="NatK-like_C"/>
</dbReference>
<dbReference type="Gene3D" id="3.30.565.10">
    <property type="entry name" value="Histidine kinase-like ATPase, C-terminal domain"/>
    <property type="match status" value="1"/>
</dbReference>
<protein>
    <submittedName>
        <fullName evidence="3">GHKL domain-containing protein</fullName>
    </submittedName>
</protein>
<dbReference type="EMBL" id="CP019962">
    <property type="protein sequence ID" value="ARD65901.1"/>
    <property type="molecule type" value="Genomic_DNA"/>
</dbReference>
<dbReference type="SUPFAM" id="SSF55874">
    <property type="entry name" value="ATPase domain of HSP90 chaperone/DNA topoisomerase II/histidine kinase"/>
    <property type="match status" value="1"/>
</dbReference>
<dbReference type="InterPro" id="IPR036890">
    <property type="entry name" value="HATPase_C_sf"/>
</dbReference>
<evidence type="ECO:0000313" key="3">
    <source>
        <dbReference type="EMBL" id="ARD65901.1"/>
    </source>
</evidence>
<feature type="transmembrane region" description="Helical" evidence="1">
    <location>
        <begin position="44"/>
        <end position="62"/>
    </location>
</feature>
<feature type="transmembrane region" description="Helical" evidence="1">
    <location>
        <begin position="12"/>
        <end position="32"/>
    </location>
</feature>
<dbReference type="CDD" id="cd16935">
    <property type="entry name" value="HATPase_AgrC-ComD-like"/>
    <property type="match status" value="1"/>
</dbReference>
<keyword evidence="1" id="KW-0812">Transmembrane</keyword>
<dbReference type="Proteomes" id="UP000192391">
    <property type="component" value="Chromosome"/>
</dbReference>
<keyword evidence="1" id="KW-1133">Transmembrane helix</keyword>
<feature type="transmembrane region" description="Helical" evidence="1">
    <location>
        <begin position="186"/>
        <end position="209"/>
    </location>
</feature>
<dbReference type="Pfam" id="PF14501">
    <property type="entry name" value="HATPase_c_5"/>
    <property type="match status" value="1"/>
</dbReference>
<evidence type="ECO:0000256" key="1">
    <source>
        <dbReference type="SAM" id="Phobius"/>
    </source>
</evidence>
<organism evidence="3 4">
    <name type="scientific">Eubacterium limosum</name>
    <dbReference type="NCBI Taxonomy" id="1736"/>
    <lineage>
        <taxon>Bacteria</taxon>
        <taxon>Bacillati</taxon>
        <taxon>Bacillota</taxon>
        <taxon>Clostridia</taxon>
        <taxon>Eubacteriales</taxon>
        <taxon>Eubacteriaceae</taxon>
        <taxon>Eubacterium</taxon>
    </lineage>
</organism>
<gene>
    <name evidence="3" type="ORF">B2M23_10270</name>
</gene>
<feature type="transmembrane region" description="Helical" evidence="1">
    <location>
        <begin position="215"/>
        <end position="235"/>
    </location>
</feature>
<evidence type="ECO:0000259" key="2">
    <source>
        <dbReference type="Pfam" id="PF14501"/>
    </source>
</evidence>
<sequence length="451" mass="50266">MNDFLNANLFARYLLGFWFQVVPVAFICLLPFDREDYRLPLKRLVFLGIGSMALLSLAETAVLVRNETLFTGDNAIATADNLVRFVTMLVCLALYFYCVRSTAMKKILVYAMGFTYAAFTTALGTLYSNVNPWQVEEAGVLLQDGSLYFYMVLDVLLVPAAAVFMRRQVRPALKNMEPAITRKIGAGIILLMMIYGVSFATVTGARTFYTPPMLIVFFSLTLCVFFSFALFFSIVRQSAQTMKAEEEAQRLAQQVEIDALSYRKMISSIEQARAARHDVRHHMRQIGSMLQKGDHEGAEAYTQAYMERMDAHAQIMVCQNYLVNNIVLYYLDLCQKDGIELRHRIVLPELPGISPVDLTVLFSNILENALNACRQVTEGTPFIDLRAECIGTSLVIVMENSQKPKVSASENGSGVGMKSVAAIVQAHDGQVNAGSEGNFYVTKISLCLIAL</sequence>
<feature type="transmembrane region" description="Helical" evidence="1">
    <location>
        <begin position="107"/>
        <end position="127"/>
    </location>
</feature>
<accession>A0AAC9QUP1</accession>
<reference evidence="4" key="1">
    <citation type="journal article" date="2017" name="Sci. Rep.">
        <title>Determination of the Genome and Primary Transcriptome of Syngas Fermenting Eubacterium limosum ATCC 8486.</title>
        <authorList>
            <person name="Song Y."/>
            <person name="Shin J."/>
            <person name="Jeong Y."/>
            <person name="Jin S."/>
            <person name="Lee J.K."/>
            <person name="Kim D.R."/>
            <person name="Kim S.C."/>
            <person name="Cho S."/>
            <person name="Cho B.K."/>
        </authorList>
    </citation>
    <scope>NUCLEOTIDE SEQUENCE [LARGE SCALE GENOMIC DNA]</scope>
    <source>
        <strain evidence="4">ATCC 8486</strain>
    </source>
</reference>
<dbReference type="RefSeq" id="WP_038352599.1">
    <property type="nucleotide sequence ID" value="NZ_CP019962.1"/>
</dbReference>
<feature type="transmembrane region" description="Helical" evidence="1">
    <location>
        <begin position="82"/>
        <end position="100"/>
    </location>
</feature>
<dbReference type="PANTHER" id="PTHR40448:SF1">
    <property type="entry name" value="TWO-COMPONENT SENSOR HISTIDINE KINASE"/>
    <property type="match status" value="1"/>
</dbReference>
<dbReference type="PANTHER" id="PTHR40448">
    <property type="entry name" value="TWO-COMPONENT SENSOR HISTIDINE KINASE"/>
    <property type="match status" value="1"/>
</dbReference>
<dbReference type="KEGG" id="elim:B2M23_10270"/>
<feature type="transmembrane region" description="Helical" evidence="1">
    <location>
        <begin position="147"/>
        <end position="165"/>
    </location>
</feature>
<keyword evidence="1" id="KW-0472">Membrane</keyword>
<evidence type="ECO:0000313" key="4">
    <source>
        <dbReference type="Proteomes" id="UP000192391"/>
    </source>
</evidence>
<dbReference type="GO" id="GO:0042802">
    <property type="term" value="F:identical protein binding"/>
    <property type="evidence" value="ECO:0007669"/>
    <property type="project" value="TreeGrafter"/>
</dbReference>
<feature type="domain" description="Sensor histidine kinase NatK-like C-terminal" evidence="2">
    <location>
        <begin position="355"/>
        <end position="446"/>
    </location>
</feature>
<dbReference type="AlphaFoldDB" id="A0AAC9QUP1"/>